<dbReference type="Proteomes" id="UP000477488">
    <property type="component" value="Unassembled WGS sequence"/>
</dbReference>
<dbReference type="AlphaFoldDB" id="A0A6L5XPL3"/>
<protein>
    <submittedName>
        <fullName evidence="4">Flagellar biosynthesis protein FlhF</fullName>
    </submittedName>
</protein>
<dbReference type="InterPro" id="IPR000897">
    <property type="entry name" value="SRP54_GTPase_dom"/>
</dbReference>
<dbReference type="SUPFAM" id="SSF52540">
    <property type="entry name" value="P-loop containing nucleoside triphosphate hydrolases"/>
    <property type="match status" value="1"/>
</dbReference>
<sequence length="349" mass="38319">MQVKTFTGATSQEVLARVKAEMGPDAVILGNRTYRKNGVVQHEITAGLERQSPGEAASGAPSGWGEWHKEWMQIKDQLFALMKPAIQLERLTPRQRVALEYLQREGVSDAVAVDLYKRLLAEPGASVLECLCGMVPVKAWGPAQWVQRVHLLVGPFGFGKTTTALRFALYLRKSEPEARIAFINADCLRGNGRLTLRHWAELSNFTYLEAPDKAGMEHALAAVKDARAVFVDVPGLARGQNLAQWRTEMGLDQPDMEEAATHLVLSPFCNALQTQEFLQRYQSEGPGSLVWTKLDEAVSFGSIVNVACAAGLPVSALSFGAELKESLAPATEPLIWRLIFKRQIPGQAA</sequence>
<evidence type="ECO:0000313" key="4">
    <source>
        <dbReference type="EMBL" id="MSS28801.1"/>
    </source>
</evidence>
<comment type="caution">
    <text evidence="4">The sequence shown here is derived from an EMBL/GenBank/DDBJ whole genome shotgun (WGS) entry which is preliminary data.</text>
</comment>
<accession>A0A6L5XPL3</accession>
<keyword evidence="4" id="KW-0282">Flagellum</keyword>
<dbReference type="RefSeq" id="WP_154512574.1">
    <property type="nucleotide sequence ID" value="NZ_VUMH01000014.1"/>
</dbReference>
<dbReference type="SMART" id="SM00962">
    <property type="entry name" value="SRP54"/>
    <property type="match status" value="1"/>
</dbReference>
<name>A0A6L5XPL3_9BACT</name>
<reference evidence="4 5" key="1">
    <citation type="submission" date="2019-09" db="EMBL/GenBank/DDBJ databases">
        <title>In-depth cultivation of the pig gut microbiome towards novel bacterial diversity and tailored functional studies.</title>
        <authorList>
            <person name="Wylensek D."/>
            <person name="Hitch T.C.A."/>
            <person name="Clavel T."/>
        </authorList>
    </citation>
    <scope>NUCLEOTIDE SEQUENCE [LARGE SCALE GENOMIC DNA]</scope>
    <source>
        <strain evidence="4 5">PG-178-WT-4</strain>
    </source>
</reference>
<evidence type="ECO:0000259" key="3">
    <source>
        <dbReference type="SMART" id="SM00962"/>
    </source>
</evidence>
<dbReference type="GO" id="GO:0006614">
    <property type="term" value="P:SRP-dependent cotranslational protein targeting to membrane"/>
    <property type="evidence" value="ECO:0007669"/>
    <property type="project" value="InterPro"/>
</dbReference>
<organism evidence="4 5">
    <name type="scientific">Desulfovibrio porci</name>
    <dbReference type="NCBI Taxonomy" id="2605782"/>
    <lineage>
        <taxon>Bacteria</taxon>
        <taxon>Pseudomonadati</taxon>
        <taxon>Thermodesulfobacteriota</taxon>
        <taxon>Desulfovibrionia</taxon>
        <taxon>Desulfovibrionales</taxon>
        <taxon>Desulfovibrionaceae</taxon>
        <taxon>Desulfovibrio</taxon>
    </lineage>
</organism>
<keyword evidence="4" id="KW-0966">Cell projection</keyword>
<keyword evidence="2" id="KW-0342">GTP-binding</keyword>
<dbReference type="EMBL" id="VUMH01000014">
    <property type="protein sequence ID" value="MSS28801.1"/>
    <property type="molecule type" value="Genomic_DNA"/>
</dbReference>
<evidence type="ECO:0000256" key="2">
    <source>
        <dbReference type="ARBA" id="ARBA00023134"/>
    </source>
</evidence>
<evidence type="ECO:0000256" key="1">
    <source>
        <dbReference type="ARBA" id="ARBA00022741"/>
    </source>
</evidence>
<evidence type="ECO:0000313" key="5">
    <source>
        <dbReference type="Proteomes" id="UP000477488"/>
    </source>
</evidence>
<dbReference type="GO" id="GO:0005525">
    <property type="term" value="F:GTP binding"/>
    <property type="evidence" value="ECO:0007669"/>
    <property type="project" value="UniProtKB-KW"/>
</dbReference>
<keyword evidence="4" id="KW-0969">Cilium</keyword>
<dbReference type="Gene3D" id="1.20.120.1380">
    <property type="entry name" value="Flagellar FlhF biosynthesis protein, N domain"/>
    <property type="match status" value="1"/>
</dbReference>
<keyword evidence="5" id="KW-1185">Reference proteome</keyword>
<dbReference type="Pfam" id="PF00448">
    <property type="entry name" value="SRP54"/>
    <property type="match status" value="1"/>
</dbReference>
<feature type="domain" description="SRP54-type proteins GTP-binding" evidence="3">
    <location>
        <begin position="147"/>
        <end position="341"/>
    </location>
</feature>
<dbReference type="InterPro" id="IPR027417">
    <property type="entry name" value="P-loop_NTPase"/>
</dbReference>
<keyword evidence="1" id="KW-0547">Nucleotide-binding</keyword>
<gene>
    <name evidence="4" type="ORF">FYJ44_12340</name>
</gene>
<dbReference type="Gene3D" id="3.40.50.300">
    <property type="entry name" value="P-loop containing nucleotide triphosphate hydrolases"/>
    <property type="match status" value="1"/>
</dbReference>
<proteinExistence type="predicted"/>